<evidence type="ECO:0000313" key="7">
    <source>
        <dbReference type="EMBL" id="PKC52606.1"/>
    </source>
</evidence>
<evidence type="ECO:0000256" key="3">
    <source>
        <dbReference type="ARBA" id="ARBA00022695"/>
    </source>
</evidence>
<dbReference type="GO" id="GO:0003887">
    <property type="term" value="F:DNA-directed DNA polymerase activity"/>
    <property type="evidence" value="ECO:0007669"/>
    <property type="project" value="UniProtKB-KW"/>
</dbReference>
<keyword evidence="3" id="KW-0548">Nucleotidyltransferase</keyword>
<feature type="domain" description="DNA-directed DNA polymerase family B multifunctional" evidence="6">
    <location>
        <begin position="44"/>
        <end position="77"/>
    </location>
</feature>
<dbReference type="Gene3D" id="3.90.1600.10">
    <property type="entry name" value="Palm domain of DNA polymerase"/>
    <property type="match status" value="1"/>
</dbReference>
<reference evidence="7 8" key="1">
    <citation type="submission" date="2017-10" db="EMBL/GenBank/DDBJ databases">
        <title>Extensive intraspecific genome diversity in a model arbuscular mycorrhizal fungus.</title>
        <authorList>
            <person name="Chen E.C.H."/>
            <person name="Morin E."/>
            <person name="Baudet D."/>
            <person name="Noel J."/>
            <person name="Ndikumana S."/>
            <person name="Charron P."/>
            <person name="St-Onge C."/>
            <person name="Giorgi J."/>
            <person name="Grigoriev I.V."/>
            <person name="Roux C."/>
            <person name="Martin F.M."/>
            <person name="Corradi N."/>
        </authorList>
    </citation>
    <scope>NUCLEOTIDE SEQUENCE [LARGE SCALE GENOMIC DNA]</scope>
    <source>
        <strain evidence="7 8">A1</strain>
    </source>
</reference>
<dbReference type="InterPro" id="IPR043502">
    <property type="entry name" value="DNA/RNA_pol_sf"/>
</dbReference>
<feature type="region of interest" description="Disordered" evidence="5">
    <location>
        <begin position="1"/>
        <end position="26"/>
    </location>
</feature>
<feature type="compositionally biased region" description="Basic and acidic residues" evidence="5">
    <location>
        <begin position="13"/>
        <end position="26"/>
    </location>
</feature>
<dbReference type="GO" id="GO:0000166">
    <property type="term" value="F:nucleotide binding"/>
    <property type="evidence" value="ECO:0007669"/>
    <property type="project" value="InterPro"/>
</dbReference>
<evidence type="ECO:0000256" key="4">
    <source>
        <dbReference type="ARBA" id="ARBA00022932"/>
    </source>
</evidence>
<reference evidence="7 8" key="2">
    <citation type="submission" date="2017-10" db="EMBL/GenBank/DDBJ databases">
        <title>Genome analyses suggest a sexual origin of heterokaryosis in a supposedly ancient asexual fungus.</title>
        <authorList>
            <person name="Corradi N."/>
            <person name="Sedzielewska K."/>
            <person name="Noel J."/>
            <person name="Charron P."/>
            <person name="Farinelli L."/>
            <person name="Marton T."/>
            <person name="Kruger M."/>
            <person name="Pelin A."/>
            <person name="Brachmann A."/>
            <person name="Corradi N."/>
        </authorList>
    </citation>
    <scope>NUCLEOTIDE SEQUENCE [LARGE SCALE GENOMIC DNA]</scope>
    <source>
        <strain evidence="7 8">A1</strain>
    </source>
</reference>
<keyword evidence="4" id="KW-0239">DNA-directed DNA polymerase</keyword>
<dbReference type="EC" id="2.7.7.7" evidence="1"/>
<evidence type="ECO:0000256" key="1">
    <source>
        <dbReference type="ARBA" id="ARBA00012417"/>
    </source>
</evidence>
<evidence type="ECO:0000259" key="6">
    <source>
        <dbReference type="Pfam" id="PF00136"/>
    </source>
</evidence>
<proteinExistence type="predicted"/>
<evidence type="ECO:0000313" key="8">
    <source>
        <dbReference type="Proteomes" id="UP000232688"/>
    </source>
</evidence>
<organism evidence="7 8">
    <name type="scientific">Rhizophagus irregularis</name>
    <dbReference type="NCBI Taxonomy" id="588596"/>
    <lineage>
        <taxon>Eukaryota</taxon>
        <taxon>Fungi</taxon>
        <taxon>Fungi incertae sedis</taxon>
        <taxon>Mucoromycota</taxon>
        <taxon>Glomeromycotina</taxon>
        <taxon>Glomeromycetes</taxon>
        <taxon>Glomerales</taxon>
        <taxon>Glomeraceae</taxon>
        <taxon>Rhizophagus</taxon>
    </lineage>
</organism>
<dbReference type="VEuPathDB" id="FungiDB:RhiirA1_481132"/>
<keyword evidence="2" id="KW-0808">Transferase</keyword>
<dbReference type="InterPro" id="IPR023211">
    <property type="entry name" value="DNA_pol_palm_dom_sf"/>
</dbReference>
<gene>
    <name evidence="7" type="ORF">RhiirA1_481132</name>
</gene>
<accession>A0A2N0QNH8</accession>
<dbReference type="GO" id="GO:0003677">
    <property type="term" value="F:DNA binding"/>
    <property type="evidence" value="ECO:0007669"/>
    <property type="project" value="InterPro"/>
</dbReference>
<dbReference type="Proteomes" id="UP000232688">
    <property type="component" value="Unassembled WGS sequence"/>
</dbReference>
<dbReference type="InterPro" id="IPR006134">
    <property type="entry name" value="DNA-dir_DNA_pol_B_multi_dom"/>
</dbReference>
<comment type="caution">
    <text evidence="7">The sequence shown here is derived from an EMBL/GenBank/DDBJ whole genome shotgun (WGS) entry which is preliminary data.</text>
</comment>
<protein>
    <recommendedName>
        <fullName evidence="1">DNA-directed DNA polymerase</fullName>
        <ecNumber evidence="1">2.7.7.7</ecNumber>
    </recommendedName>
</protein>
<dbReference type="EMBL" id="LLXH01005478">
    <property type="protein sequence ID" value="PKC52606.1"/>
    <property type="molecule type" value="Genomic_DNA"/>
</dbReference>
<dbReference type="SUPFAM" id="SSF56672">
    <property type="entry name" value="DNA/RNA polymerases"/>
    <property type="match status" value="1"/>
</dbReference>
<dbReference type="Pfam" id="PF00136">
    <property type="entry name" value="DNA_pol_B"/>
    <property type="match status" value="1"/>
</dbReference>
<sequence length="84" mass="9492">MLKISSTKSVGEAGKEKEKRREMEVKGHVSQGVYAKKGEISQSICLPPEKGIEDKCPIIAFDFASLYPSIIMAYNLCERRKREE</sequence>
<dbReference type="AlphaFoldDB" id="A0A2N0QNH8"/>
<evidence type="ECO:0000256" key="5">
    <source>
        <dbReference type="SAM" id="MobiDB-lite"/>
    </source>
</evidence>
<evidence type="ECO:0000256" key="2">
    <source>
        <dbReference type="ARBA" id="ARBA00022679"/>
    </source>
</evidence>
<name>A0A2N0QNH8_9GLOM</name>